<dbReference type="Proteomes" id="UP000316993">
    <property type="component" value="Unassembled WGS sequence"/>
</dbReference>
<dbReference type="AlphaFoldDB" id="A0A543LA54"/>
<organism evidence="1 2">
    <name type="scientific">Acidovorax temperans</name>
    <dbReference type="NCBI Taxonomy" id="80878"/>
    <lineage>
        <taxon>Bacteria</taxon>
        <taxon>Pseudomonadati</taxon>
        <taxon>Pseudomonadota</taxon>
        <taxon>Betaproteobacteria</taxon>
        <taxon>Burkholderiales</taxon>
        <taxon>Comamonadaceae</taxon>
        <taxon>Acidovorax</taxon>
    </lineage>
</organism>
<name>A0A543LA54_9BURK</name>
<sequence length="45" mass="5035">MKFNDLRVAHKMWSVILGLLLLMLAAAVSTQLYSRSVTDKTEALV</sequence>
<dbReference type="RefSeq" id="WP_156451389.1">
    <property type="nucleotide sequence ID" value="NZ_VFPV01000002.1"/>
</dbReference>
<evidence type="ECO:0000313" key="2">
    <source>
        <dbReference type="Proteomes" id="UP000316993"/>
    </source>
</evidence>
<protein>
    <submittedName>
        <fullName evidence="1">Uncharacterized protein</fullName>
    </submittedName>
</protein>
<evidence type="ECO:0000313" key="1">
    <source>
        <dbReference type="EMBL" id="TQN04100.1"/>
    </source>
</evidence>
<reference evidence="1 2" key="1">
    <citation type="submission" date="2019-06" db="EMBL/GenBank/DDBJ databases">
        <title>Genomic Encyclopedia of Archaeal and Bacterial Type Strains, Phase II (KMG-II): from individual species to whole genera.</title>
        <authorList>
            <person name="Goeker M."/>
        </authorList>
    </citation>
    <scope>NUCLEOTIDE SEQUENCE [LARGE SCALE GENOMIC DNA]</scope>
    <source>
        <strain evidence="1 2">DSM 7270</strain>
    </source>
</reference>
<comment type="caution">
    <text evidence="1">The sequence shown here is derived from an EMBL/GenBank/DDBJ whole genome shotgun (WGS) entry which is preliminary data.</text>
</comment>
<dbReference type="EMBL" id="VFPV01000002">
    <property type="protein sequence ID" value="TQN04100.1"/>
    <property type="molecule type" value="Genomic_DNA"/>
</dbReference>
<accession>A0A543LA54</accession>
<gene>
    <name evidence="1" type="ORF">BDD18_2812</name>
</gene>
<proteinExistence type="predicted"/>